<dbReference type="AlphaFoldDB" id="A0A941CP63"/>
<dbReference type="CDD" id="cd03426">
    <property type="entry name" value="NUDIX_CoAse_Nudt7"/>
    <property type="match status" value="1"/>
</dbReference>
<evidence type="ECO:0000256" key="5">
    <source>
        <dbReference type="ARBA" id="ARBA00022842"/>
    </source>
</evidence>
<dbReference type="GO" id="GO:0010945">
    <property type="term" value="F:coenzyme A diphosphatase activity"/>
    <property type="evidence" value="ECO:0007669"/>
    <property type="project" value="InterPro"/>
</dbReference>
<dbReference type="Proteomes" id="UP000675379">
    <property type="component" value="Unassembled WGS sequence"/>
</dbReference>
<comment type="cofactor">
    <cofactor evidence="1">
        <name>Mn(2+)</name>
        <dbReference type="ChEBI" id="CHEBI:29035"/>
    </cofactor>
</comment>
<evidence type="ECO:0000313" key="8">
    <source>
        <dbReference type="EMBL" id="MBR0575657.1"/>
    </source>
</evidence>
<dbReference type="EMBL" id="JAGSCS010000004">
    <property type="protein sequence ID" value="MBR0575657.1"/>
    <property type="molecule type" value="Genomic_DNA"/>
</dbReference>
<dbReference type="PROSITE" id="PS51462">
    <property type="entry name" value="NUDIX"/>
    <property type="match status" value="1"/>
</dbReference>
<organism evidence="8 9">
    <name type="scientific">Proteiniclasticum sediminis</name>
    <dbReference type="NCBI Taxonomy" id="2804028"/>
    <lineage>
        <taxon>Bacteria</taxon>
        <taxon>Bacillati</taxon>
        <taxon>Bacillota</taxon>
        <taxon>Clostridia</taxon>
        <taxon>Eubacteriales</taxon>
        <taxon>Clostridiaceae</taxon>
        <taxon>Proteiniclasticum</taxon>
    </lineage>
</organism>
<accession>A0A941CP63</accession>
<dbReference type="PANTHER" id="PTHR12992">
    <property type="entry name" value="NUDIX HYDROLASE"/>
    <property type="match status" value="1"/>
</dbReference>
<keyword evidence="5" id="KW-0460">Magnesium</keyword>
<dbReference type="PANTHER" id="PTHR12992:SF11">
    <property type="entry name" value="MITOCHONDRIAL COENZYME A DIPHOSPHATASE NUDT8"/>
    <property type="match status" value="1"/>
</dbReference>
<keyword evidence="3" id="KW-0479">Metal-binding</keyword>
<keyword evidence="6" id="KW-0464">Manganese</keyword>
<dbReference type="SUPFAM" id="SSF55811">
    <property type="entry name" value="Nudix"/>
    <property type="match status" value="1"/>
</dbReference>
<keyword evidence="9" id="KW-1185">Reference proteome</keyword>
<dbReference type="InterPro" id="IPR015797">
    <property type="entry name" value="NUDIX_hydrolase-like_dom_sf"/>
</dbReference>
<gene>
    <name evidence="8" type="ORF">KCG48_04795</name>
</gene>
<name>A0A941CP63_9CLOT</name>
<comment type="caution">
    <text evidence="8">The sequence shown here is derived from an EMBL/GenBank/DDBJ whole genome shotgun (WGS) entry which is preliminary data.</text>
</comment>
<evidence type="ECO:0000256" key="3">
    <source>
        <dbReference type="ARBA" id="ARBA00022723"/>
    </source>
</evidence>
<evidence type="ECO:0000313" key="9">
    <source>
        <dbReference type="Proteomes" id="UP000675379"/>
    </source>
</evidence>
<evidence type="ECO:0000256" key="4">
    <source>
        <dbReference type="ARBA" id="ARBA00022801"/>
    </source>
</evidence>
<dbReference type="InterPro" id="IPR000086">
    <property type="entry name" value="NUDIX_hydrolase_dom"/>
</dbReference>
<dbReference type="InterPro" id="IPR020084">
    <property type="entry name" value="NUDIX_hydrolase_CS"/>
</dbReference>
<dbReference type="RefSeq" id="WP_211800187.1">
    <property type="nucleotide sequence ID" value="NZ_JAGSCS010000004.1"/>
</dbReference>
<dbReference type="GO" id="GO:0046872">
    <property type="term" value="F:metal ion binding"/>
    <property type="evidence" value="ECO:0007669"/>
    <property type="project" value="UniProtKB-KW"/>
</dbReference>
<feature type="domain" description="Nudix hydrolase" evidence="7">
    <location>
        <begin position="17"/>
        <end position="149"/>
    </location>
</feature>
<reference evidence="8" key="1">
    <citation type="submission" date="2021-04" db="EMBL/GenBank/DDBJ databases">
        <title>Proteiniclasticum sedimins sp. nov., an obligate anaerobic bacterium isolated from anaerobic sludge.</title>
        <authorList>
            <person name="Liu J."/>
        </authorList>
    </citation>
    <scope>NUCLEOTIDE SEQUENCE</scope>
    <source>
        <strain evidence="8">BAD-10</strain>
    </source>
</reference>
<proteinExistence type="predicted"/>
<evidence type="ECO:0000256" key="6">
    <source>
        <dbReference type="ARBA" id="ARBA00023211"/>
    </source>
</evidence>
<sequence>MKSIDIFRDRPPGIIGKRNEYAVMLLVVEKDGEEGLILEKRALTLNSQPGDISLPGGSLDPGETPREAAIRETVEELNLKEEEMEVIGPMDYFISPYGQTMYPFVARTAVTTFHPSPDEVDHLIWVPLSFFAHHVPLTYEVDLASQMREDFPYHLIEGGKNYPFRKATNKQYFYRYQHYVIWGFTAQIIKSFIDLLKEENP</sequence>
<evidence type="ECO:0000256" key="1">
    <source>
        <dbReference type="ARBA" id="ARBA00001936"/>
    </source>
</evidence>
<evidence type="ECO:0000256" key="2">
    <source>
        <dbReference type="ARBA" id="ARBA00001946"/>
    </source>
</evidence>
<dbReference type="PROSITE" id="PS00893">
    <property type="entry name" value="NUDIX_BOX"/>
    <property type="match status" value="1"/>
</dbReference>
<protein>
    <submittedName>
        <fullName evidence="8">CoA pyrophosphatase</fullName>
    </submittedName>
</protein>
<evidence type="ECO:0000259" key="7">
    <source>
        <dbReference type="PROSITE" id="PS51462"/>
    </source>
</evidence>
<keyword evidence="4" id="KW-0378">Hydrolase</keyword>
<comment type="cofactor">
    <cofactor evidence="2">
        <name>Mg(2+)</name>
        <dbReference type="ChEBI" id="CHEBI:18420"/>
    </cofactor>
</comment>
<dbReference type="Pfam" id="PF00293">
    <property type="entry name" value="NUDIX"/>
    <property type="match status" value="1"/>
</dbReference>
<dbReference type="Gene3D" id="3.90.79.10">
    <property type="entry name" value="Nucleoside Triphosphate Pyrophosphohydrolase"/>
    <property type="match status" value="1"/>
</dbReference>
<dbReference type="InterPro" id="IPR045121">
    <property type="entry name" value="CoAse"/>
</dbReference>